<accession>A0AAD9JLP5</accession>
<sequence>MREVDVTGGKTNGRKEVRGDVTKRKTITRTMTGRKETGKKGTTEKAAGGKVSNQGDAKRRSYSEAVIEGALRTERGKRSKKKHLSKEAIRKINVDLFDTVVLFDIVDLFDTVDLFDAVNVFDIIDPFNTVDPFDTFVNPFDICDVPTSTPLALRHFRGLPDKELPRKSQTEALRMSIGRNTLNGLSTLGE</sequence>
<evidence type="ECO:0000313" key="3">
    <source>
        <dbReference type="Proteomes" id="UP001209878"/>
    </source>
</evidence>
<feature type="compositionally biased region" description="Basic and acidic residues" evidence="1">
    <location>
        <begin position="13"/>
        <end position="23"/>
    </location>
</feature>
<dbReference type="Proteomes" id="UP001209878">
    <property type="component" value="Unassembled WGS sequence"/>
</dbReference>
<feature type="region of interest" description="Disordered" evidence="1">
    <location>
        <begin position="1"/>
        <end position="58"/>
    </location>
</feature>
<organism evidence="2 3">
    <name type="scientific">Ridgeia piscesae</name>
    <name type="common">Tubeworm</name>
    <dbReference type="NCBI Taxonomy" id="27915"/>
    <lineage>
        <taxon>Eukaryota</taxon>
        <taxon>Metazoa</taxon>
        <taxon>Spiralia</taxon>
        <taxon>Lophotrochozoa</taxon>
        <taxon>Annelida</taxon>
        <taxon>Polychaeta</taxon>
        <taxon>Sedentaria</taxon>
        <taxon>Canalipalpata</taxon>
        <taxon>Sabellida</taxon>
        <taxon>Siboglinidae</taxon>
        <taxon>Ridgeia</taxon>
    </lineage>
</organism>
<comment type="caution">
    <text evidence="2">The sequence shown here is derived from an EMBL/GenBank/DDBJ whole genome shotgun (WGS) entry which is preliminary data.</text>
</comment>
<feature type="compositionally biased region" description="Basic and acidic residues" evidence="1">
    <location>
        <begin position="33"/>
        <end position="43"/>
    </location>
</feature>
<keyword evidence="3" id="KW-1185">Reference proteome</keyword>
<dbReference type="AlphaFoldDB" id="A0AAD9JLP5"/>
<evidence type="ECO:0000256" key="1">
    <source>
        <dbReference type="SAM" id="MobiDB-lite"/>
    </source>
</evidence>
<dbReference type="EMBL" id="JAODUO010002118">
    <property type="protein sequence ID" value="KAK2154982.1"/>
    <property type="molecule type" value="Genomic_DNA"/>
</dbReference>
<gene>
    <name evidence="2" type="ORF">NP493_2116g00008</name>
</gene>
<name>A0AAD9JLP5_RIDPI</name>
<reference evidence="2" key="1">
    <citation type="journal article" date="2023" name="Mol. Biol. Evol.">
        <title>Third-Generation Sequencing Reveals the Adaptive Role of the Epigenome in Three Deep-Sea Polychaetes.</title>
        <authorList>
            <person name="Perez M."/>
            <person name="Aroh O."/>
            <person name="Sun Y."/>
            <person name="Lan Y."/>
            <person name="Juniper S.K."/>
            <person name="Young C.R."/>
            <person name="Angers B."/>
            <person name="Qian P.Y."/>
        </authorList>
    </citation>
    <scope>NUCLEOTIDE SEQUENCE</scope>
    <source>
        <strain evidence="2">R07B-5</strain>
    </source>
</reference>
<proteinExistence type="predicted"/>
<evidence type="ECO:0000313" key="2">
    <source>
        <dbReference type="EMBL" id="KAK2154982.1"/>
    </source>
</evidence>
<protein>
    <submittedName>
        <fullName evidence="2">Uncharacterized protein</fullName>
    </submittedName>
</protein>